<evidence type="ECO:0000259" key="4">
    <source>
        <dbReference type="Pfam" id="PF16325"/>
    </source>
</evidence>
<reference evidence="5" key="2">
    <citation type="journal article" date="2021" name="PeerJ">
        <title>Extensive microbial diversity within the chicken gut microbiome revealed by metagenomics and culture.</title>
        <authorList>
            <person name="Gilroy R."/>
            <person name="Ravi A."/>
            <person name="Getino M."/>
            <person name="Pursley I."/>
            <person name="Horton D.L."/>
            <person name="Alikhan N.F."/>
            <person name="Baker D."/>
            <person name="Gharbi K."/>
            <person name="Hall N."/>
            <person name="Watson M."/>
            <person name="Adriaenssens E.M."/>
            <person name="Foster-Nyarko E."/>
            <person name="Jarju S."/>
            <person name="Secka A."/>
            <person name="Antonio M."/>
            <person name="Oren A."/>
            <person name="Chaudhuri R.R."/>
            <person name="La Ragione R."/>
            <person name="Hildebrand F."/>
            <person name="Pallen M.J."/>
        </authorList>
    </citation>
    <scope>NUCLEOTIDE SEQUENCE</scope>
    <source>
        <strain evidence="5">ChiGjej1B1-19959</strain>
    </source>
</reference>
<evidence type="ECO:0000313" key="5">
    <source>
        <dbReference type="EMBL" id="HIU35683.1"/>
    </source>
</evidence>
<dbReference type="Proteomes" id="UP000824071">
    <property type="component" value="Unassembled WGS sequence"/>
</dbReference>
<comment type="caution">
    <text evidence="5">The sequence shown here is derived from an EMBL/GenBank/DDBJ whole genome shotgun (WGS) entry which is preliminary data.</text>
</comment>
<dbReference type="SUPFAM" id="SSF51412">
    <property type="entry name" value="Inosine monophosphate dehydrogenase (IMPDH)"/>
    <property type="match status" value="1"/>
</dbReference>
<dbReference type="InterPro" id="IPR051454">
    <property type="entry name" value="RNA/ubiquinone_mod_enzymes"/>
</dbReference>
<protein>
    <submittedName>
        <fullName evidence="5">U32 family peptidase</fullName>
    </submittedName>
</protein>
<dbReference type="GO" id="GO:0008233">
    <property type="term" value="F:peptidase activity"/>
    <property type="evidence" value="ECO:0007669"/>
    <property type="project" value="UniProtKB-KW"/>
</dbReference>
<dbReference type="PROSITE" id="PS01276">
    <property type="entry name" value="PEPTIDASE_U32"/>
    <property type="match status" value="1"/>
</dbReference>
<comment type="similarity">
    <text evidence="3">Belongs to the peptidase U32 family.</text>
</comment>
<evidence type="ECO:0000256" key="2">
    <source>
        <dbReference type="ARBA" id="ARBA00022801"/>
    </source>
</evidence>
<gene>
    <name evidence="5" type="ORF">IAC53_03640</name>
</gene>
<evidence type="ECO:0000256" key="3">
    <source>
        <dbReference type="ARBA" id="ARBA00038374"/>
    </source>
</evidence>
<keyword evidence="2" id="KW-0378">Hydrolase</keyword>
<dbReference type="Pfam" id="PF01136">
    <property type="entry name" value="Peptidase_U32"/>
    <property type="match status" value="1"/>
</dbReference>
<organism evidence="5 6">
    <name type="scientific">Candidatus Fimenecus excrementigallinarum</name>
    <dbReference type="NCBI Taxonomy" id="2840816"/>
    <lineage>
        <taxon>Bacteria</taxon>
        <taxon>Bacillati</taxon>
        <taxon>Bacillota</taxon>
        <taxon>Clostridia</taxon>
        <taxon>Candidatus Fimenecus</taxon>
    </lineage>
</organism>
<dbReference type="GO" id="GO:0006508">
    <property type="term" value="P:proteolysis"/>
    <property type="evidence" value="ECO:0007669"/>
    <property type="project" value="UniProtKB-KW"/>
</dbReference>
<dbReference type="PANTHER" id="PTHR30217:SF6">
    <property type="entry name" value="TRNA HYDROXYLATION PROTEIN P"/>
    <property type="match status" value="1"/>
</dbReference>
<proteinExistence type="inferred from homology"/>
<reference evidence="5" key="1">
    <citation type="submission" date="2020-10" db="EMBL/GenBank/DDBJ databases">
        <authorList>
            <person name="Gilroy R."/>
        </authorList>
    </citation>
    <scope>NUCLEOTIDE SEQUENCE</scope>
    <source>
        <strain evidence="5">ChiGjej1B1-19959</strain>
    </source>
</reference>
<name>A0A9D1LCM8_9FIRM</name>
<dbReference type="Pfam" id="PF16325">
    <property type="entry name" value="Peptidase_U32_C"/>
    <property type="match status" value="1"/>
</dbReference>
<dbReference type="AlphaFoldDB" id="A0A9D1LCM8"/>
<dbReference type="EMBL" id="DVMW01000026">
    <property type="protein sequence ID" value="HIU35683.1"/>
    <property type="molecule type" value="Genomic_DNA"/>
</dbReference>
<accession>A0A9D1LCM8</accession>
<dbReference type="InterPro" id="IPR001539">
    <property type="entry name" value="Peptidase_U32"/>
</dbReference>
<evidence type="ECO:0000313" key="6">
    <source>
        <dbReference type="Proteomes" id="UP000824071"/>
    </source>
</evidence>
<sequence>MDKRPELLSPAGDAERLEAALCFGADAVYLGGEAFGMRASAQSFGGEALQKAVKTAHQAGAKVYLTCNTLPRNGEVERLPAFLEHAAACGVDALIVADVGVLRLCKTYAQDVPVHISTQAGVVNFAAARAFYELGASRVVLARELSLSEIAEIRQKTPSALELECFVHGAMCVSFSGRCLLSNYLTGRDANRGACAQPCRWAFALTEKSRDGQYFPISEEPDGTYILNSKDLRMIAHIPELIAAGVDSFKIEGRAKSAYYTAVITNAYRVALDGYLQAPSPDYRPAPWVVAETEKVSYRAYSTGFYFDAPEREANIDLAGGYRRPWEVSAVVRGYADGYLFCEQRNKFSVGDTLEALERGKPPFSFTVGELLDADKNPIDAAPHPTERVYIRAPRALAPGSLLRKQVQP</sequence>
<keyword evidence="1" id="KW-0645">Protease</keyword>
<dbReference type="InterPro" id="IPR032525">
    <property type="entry name" value="Peptidase_U32_C"/>
</dbReference>
<feature type="domain" description="Peptidase family U32 C-terminal" evidence="4">
    <location>
        <begin position="326"/>
        <end position="404"/>
    </location>
</feature>
<dbReference type="Gene3D" id="2.40.30.10">
    <property type="entry name" value="Translation factors"/>
    <property type="match status" value="1"/>
</dbReference>
<evidence type="ECO:0000256" key="1">
    <source>
        <dbReference type="ARBA" id="ARBA00022670"/>
    </source>
</evidence>
<dbReference type="PANTHER" id="PTHR30217">
    <property type="entry name" value="PEPTIDASE U32 FAMILY"/>
    <property type="match status" value="1"/>
</dbReference>